<dbReference type="InterPro" id="IPR050160">
    <property type="entry name" value="MHC/Immunoglobulin"/>
</dbReference>
<dbReference type="GO" id="GO:0042613">
    <property type="term" value="C:MHC class II protein complex"/>
    <property type="evidence" value="ECO:0007669"/>
    <property type="project" value="InterPro"/>
</dbReference>
<dbReference type="InterPro" id="IPR000353">
    <property type="entry name" value="MHC_II_b_N"/>
</dbReference>
<feature type="non-terminal residue" evidence="4">
    <location>
        <position position="1"/>
    </location>
</feature>
<dbReference type="GO" id="GO:0006955">
    <property type="term" value="P:immune response"/>
    <property type="evidence" value="ECO:0007669"/>
    <property type="project" value="InterPro"/>
</dbReference>
<dbReference type="InterPro" id="IPR014745">
    <property type="entry name" value="MHC_II_a/b_N"/>
</dbReference>
<keyword evidence="1" id="KW-1015">Disulfide bond</keyword>
<dbReference type="PANTHER" id="PTHR19944">
    <property type="entry name" value="MHC CLASS II-RELATED"/>
    <property type="match status" value="1"/>
</dbReference>
<evidence type="ECO:0000259" key="3">
    <source>
        <dbReference type="SMART" id="SM00921"/>
    </source>
</evidence>
<gene>
    <name evidence="4" type="primary">Hb2l_0</name>
    <name evidence="4" type="ORF">MALELE_R14910</name>
</gene>
<evidence type="ECO:0000313" key="5">
    <source>
        <dbReference type="Proteomes" id="UP000564407"/>
    </source>
</evidence>
<dbReference type="PANTHER" id="PTHR19944:SF99">
    <property type="entry name" value="HLA CLASS II HISTOCOMPATIBILITY ANTIGEN, DRB1 BETA CHAIN"/>
    <property type="match status" value="1"/>
</dbReference>
<dbReference type="Pfam" id="PF00969">
    <property type="entry name" value="MHC_II_beta"/>
    <property type="match status" value="1"/>
</dbReference>
<dbReference type="EMBL" id="VZRP01002734">
    <property type="protein sequence ID" value="NWV60122.1"/>
    <property type="molecule type" value="Genomic_DNA"/>
</dbReference>
<dbReference type="InterPro" id="IPR011162">
    <property type="entry name" value="MHC_I/II-like_Ag-recog"/>
</dbReference>
<feature type="non-terminal residue" evidence="4">
    <location>
        <position position="86"/>
    </location>
</feature>
<reference evidence="4 5" key="1">
    <citation type="submission" date="2019-09" db="EMBL/GenBank/DDBJ databases">
        <title>Bird 10,000 Genomes (B10K) Project - Family phase.</title>
        <authorList>
            <person name="Zhang G."/>
        </authorList>
    </citation>
    <scope>NUCLEOTIDE SEQUENCE [LARGE SCALE GENOMIC DNA]</scope>
    <source>
        <strain evidence="4">B10K-DU-029-44</strain>
        <tissue evidence="4">Heart</tissue>
    </source>
</reference>
<dbReference type="Proteomes" id="UP000564407">
    <property type="component" value="Unassembled WGS sequence"/>
</dbReference>
<dbReference type="AlphaFoldDB" id="A0A7K6GA16"/>
<accession>A0A7K6GA16</accession>
<protein>
    <submittedName>
        <fullName evidence="4">HB2L protein</fullName>
    </submittedName>
</protein>
<comment type="caution">
    <text evidence="4">The sequence shown here is derived from an EMBL/GenBank/DDBJ whole genome shotgun (WGS) entry which is preliminary data.</text>
</comment>
<sequence length="86" mass="9830">APRPVSAHSAVFQFLAKSECHFTNGTKRVRLVGRYIYNREQFMHFDSDVGLFVGDTHCGEKQVEDLNSQADFINQMRAAGDRCRHN</sequence>
<organism evidence="4 5">
    <name type="scientific">Malurus elegans</name>
    <name type="common">Red-winged fairywren</name>
    <dbReference type="NCBI Taxonomy" id="720584"/>
    <lineage>
        <taxon>Eukaryota</taxon>
        <taxon>Metazoa</taxon>
        <taxon>Chordata</taxon>
        <taxon>Craniata</taxon>
        <taxon>Vertebrata</taxon>
        <taxon>Euteleostomi</taxon>
        <taxon>Archelosauria</taxon>
        <taxon>Archosauria</taxon>
        <taxon>Dinosauria</taxon>
        <taxon>Saurischia</taxon>
        <taxon>Theropoda</taxon>
        <taxon>Coelurosauria</taxon>
        <taxon>Aves</taxon>
        <taxon>Neognathae</taxon>
        <taxon>Neoaves</taxon>
        <taxon>Telluraves</taxon>
        <taxon>Australaves</taxon>
        <taxon>Passeriformes</taxon>
        <taxon>Meliphagoidea</taxon>
        <taxon>Maluridae</taxon>
        <taxon>Malurus</taxon>
    </lineage>
</organism>
<keyword evidence="2" id="KW-0325">Glycoprotein</keyword>
<evidence type="ECO:0000256" key="1">
    <source>
        <dbReference type="ARBA" id="ARBA00023157"/>
    </source>
</evidence>
<dbReference type="GO" id="GO:0019882">
    <property type="term" value="P:antigen processing and presentation"/>
    <property type="evidence" value="ECO:0007669"/>
    <property type="project" value="InterPro"/>
</dbReference>
<keyword evidence="5" id="KW-1185">Reference proteome</keyword>
<feature type="domain" description="MHC class II beta chain N-terminal" evidence="3">
    <location>
        <begin position="18"/>
        <end position="86"/>
    </location>
</feature>
<dbReference type="SUPFAM" id="SSF54452">
    <property type="entry name" value="MHC antigen-recognition domain"/>
    <property type="match status" value="1"/>
</dbReference>
<evidence type="ECO:0000256" key="2">
    <source>
        <dbReference type="ARBA" id="ARBA00023180"/>
    </source>
</evidence>
<evidence type="ECO:0000313" key="4">
    <source>
        <dbReference type="EMBL" id="NWV60122.1"/>
    </source>
</evidence>
<name>A0A7K6GA16_9PASS</name>
<dbReference type="SMART" id="SM00921">
    <property type="entry name" value="MHC_II_beta"/>
    <property type="match status" value="1"/>
</dbReference>
<dbReference type="Gene3D" id="3.10.320.10">
    <property type="entry name" value="Class II Histocompatibility Antigen, M Beta Chain, Chain B, domain 1"/>
    <property type="match status" value="1"/>
</dbReference>
<proteinExistence type="predicted"/>